<dbReference type="InterPro" id="IPR051695">
    <property type="entry name" value="Phosphoglycerate_Mutase"/>
</dbReference>
<feature type="active site" description="Tele-phosphohistidine intermediate" evidence="2">
    <location>
        <position position="8"/>
    </location>
</feature>
<dbReference type="SMART" id="SM00855">
    <property type="entry name" value="PGAM"/>
    <property type="match status" value="1"/>
</dbReference>
<comment type="caution">
    <text evidence="4">The sequence shown here is derived from an EMBL/GenBank/DDBJ whole genome shotgun (WGS) entry which is preliminary data.</text>
</comment>
<dbReference type="PANTHER" id="PTHR46517">
    <property type="entry name" value="FRUCTOSE-2,6-BISPHOSPHATASE TIGAR"/>
    <property type="match status" value="1"/>
</dbReference>
<organism evidence="4 5">
    <name type="scientific">Protomyces lactucae-debilis</name>
    <dbReference type="NCBI Taxonomy" id="2754530"/>
    <lineage>
        <taxon>Eukaryota</taxon>
        <taxon>Fungi</taxon>
        <taxon>Dikarya</taxon>
        <taxon>Ascomycota</taxon>
        <taxon>Taphrinomycotina</taxon>
        <taxon>Taphrinomycetes</taxon>
        <taxon>Taphrinales</taxon>
        <taxon>Protomycetaceae</taxon>
        <taxon>Protomyces</taxon>
    </lineage>
</organism>
<dbReference type="EMBL" id="MCFI01000013">
    <property type="protein sequence ID" value="ORY80434.1"/>
    <property type="molecule type" value="Genomic_DNA"/>
</dbReference>
<evidence type="ECO:0000313" key="4">
    <source>
        <dbReference type="EMBL" id="ORY80434.1"/>
    </source>
</evidence>
<dbReference type="RefSeq" id="XP_040724322.1">
    <property type="nucleotide sequence ID" value="XM_040872439.1"/>
</dbReference>
<accession>A0A1Y2FAG0</accession>
<dbReference type="GO" id="GO:0045820">
    <property type="term" value="P:negative regulation of glycolytic process"/>
    <property type="evidence" value="ECO:0007669"/>
    <property type="project" value="TreeGrafter"/>
</dbReference>
<dbReference type="GeneID" id="63789038"/>
<dbReference type="GO" id="GO:0004331">
    <property type="term" value="F:fructose-2,6-bisphosphate 2-phosphatase activity"/>
    <property type="evidence" value="ECO:0007669"/>
    <property type="project" value="TreeGrafter"/>
</dbReference>
<gene>
    <name evidence="4" type="ORF">BCR37DRAFT_68716</name>
</gene>
<dbReference type="Proteomes" id="UP000193685">
    <property type="component" value="Unassembled WGS sequence"/>
</dbReference>
<dbReference type="PANTHER" id="PTHR46517:SF1">
    <property type="entry name" value="FRUCTOSE-2,6-BISPHOSPHATASE TIGAR"/>
    <property type="match status" value="1"/>
</dbReference>
<feature type="binding site" evidence="3">
    <location>
        <begin position="7"/>
        <end position="14"/>
    </location>
    <ligand>
        <name>substrate</name>
    </ligand>
</feature>
<sequence length="225" mass="25238">MKVYLFRHAQTDSNILKVIQGTLNTPLNNHGHHQASLLARRFQAIKPSENQIFCSDLDRCKETLAHVLRERPSPIDLDDVVYTPLLQERYMAELQGVSKDLVEKLCREQSKTKWEFGEGSPALIARTARFWQEHVLPLYADRDSDDVAMICSHGGTLLALTGSLVTTFGFKASDELPLHAASPNTGVTLLDTRTMTVELYADASHLKVEGVEAYNKDKNMENVDV</sequence>
<keyword evidence="5" id="KW-1185">Reference proteome</keyword>
<dbReference type="InterPro" id="IPR013078">
    <property type="entry name" value="His_Pase_superF_clade-1"/>
</dbReference>
<evidence type="ECO:0000256" key="1">
    <source>
        <dbReference type="ARBA" id="ARBA00022801"/>
    </source>
</evidence>
<feature type="binding site" evidence="3">
    <location>
        <position position="99"/>
    </location>
    <ligand>
        <name>substrate</name>
    </ligand>
</feature>
<reference evidence="4 5" key="1">
    <citation type="submission" date="2016-07" db="EMBL/GenBank/DDBJ databases">
        <title>Pervasive Adenine N6-methylation of Active Genes in Fungi.</title>
        <authorList>
            <consortium name="DOE Joint Genome Institute"/>
            <person name="Mondo S.J."/>
            <person name="Dannebaum R.O."/>
            <person name="Kuo R.C."/>
            <person name="Labutti K."/>
            <person name="Haridas S."/>
            <person name="Kuo A."/>
            <person name="Salamov A."/>
            <person name="Ahrendt S.R."/>
            <person name="Lipzen A."/>
            <person name="Sullivan W."/>
            <person name="Andreopoulos W.B."/>
            <person name="Clum A."/>
            <person name="Lindquist E."/>
            <person name="Daum C."/>
            <person name="Ramamoorthy G.K."/>
            <person name="Gryganskyi A."/>
            <person name="Culley D."/>
            <person name="Magnuson J.K."/>
            <person name="James T.Y."/>
            <person name="O'Malley M.A."/>
            <person name="Stajich J.E."/>
            <person name="Spatafora J.W."/>
            <person name="Visel A."/>
            <person name="Grigoriev I.V."/>
        </authorList>
    </citation>
    <scope>NUCLEOTIDE SEQUENCE [LARGE SCALE GENOMIC DNA]</scope>
    <source>
        <strain evidence="4 5">12-1054</strain>
    </source>
</reference>
<feature type="active site" description="Proton donor/acceptor" evidence="2">
    <location>
        <position position="88"/>
    </location>
</feature>
<dbReference type="Pfam" id="PF00300">
    <property type="entry name" value="His_Phos_1"/>
    <property type="match status" value="1"/>
</dbReference>
<evidence type="ECO:0000256" key="3">
    <source>
        <dbReference type="PIRSR" id="PIRSR613078-2"/>
    </source>
</evidence>
<dbReference type="GO" id="GO:0005829">
    <property type="term" value="C:cytosol"/>
    <property type="evidence" value="ECO:0007669"/>
    <property type="project" value="TreeGrafter"/>
</dbReference>
<keyword evidence="1" id="KW-0378">Hydrolase</keyword>
<dbReference type="SUPFAM" id="SSF53254">
    <property type="entry name" value="Phosphoglycerate mutase-like"/>
    <property type="match status" value="1"/>
</dbReference>
<dbReference type="CDD" id="cd07067">
    <property type="entry name" value="HP_PGM_like"/>
    <property type="match status" value="1"/>
</dbReference>
<proteinExistence type="predicted"/>
<dbReference type="OrthoDB" id="354304at2759"/>
<dbReference type="STRING" id="56484.A0A1Y2FAG0"/>
<dbReference type="Gene3D" id="3.40.50.1240">
    <property type="entry name" value="Phosphoglycerate mutase-like"/>
    <property type="match status" value="1"/>
</dbReference>
<dbReference type="InterPro" id="IPR029033">
    <property type="entry name" value="His_PPase_superfam"/>
</dbReference>
<name>A0A1Y2FAG0_PROLT</name>
<protein>
    <submittedName>
        <fullName evidence="4">Histidine phosphatase superfamily</fullName>
    </submittedName>
</protein>
<evidence type="ECO:0000256" key="2">
    <source>
        <dbReference type="PIRSR" id="PIRSR613078-1"/>
    </source>
</evidence>
<feature type="binding site" evidence="3">
    <location>
        <position position="59"/>
    </location>
    <ligand>
        <name>substrate</name>
    </ligand>
</feature>
<evidence type="ECO:0000313" key="5">
    <source>
        <dbReference type="Proteomes" id="UP000193685"/>
    </source>
</evidence>
<dbReference type="OMA" id="DANNERW"/>
<dbReference type="AlphaFoldDB" id="A0A1Y2FAG0"/>
<dbReference type="GO" id="GO:0043456">
    <property type="term" value="P:regulation of pentose-phosphate shunt"/>
    <property type="evidence" value="ECO:0007669"/>
    <property type="project" value="TreeGrafter"/>
</dbReference>